<dbReference type="Proteomes" id="UP000494106">
    <property type="component" value="Unassembled WGS sequence"/>
</dbReference>
<evidence type="ECO:0000259" key="4">
    <source>
        <dbReference type="Pfam" id="PF04500"/>
    </source>
</evidence>
<evidence type="ECO:0000256" key="3">
    <source>
        <dbReference type="ARBA" id="ARBA00022833"/>
    </source>
</evidence>
<dbReference type="EMBL" id="CADEBC010000485">
    <property type="protein sequence ID" value="CAB3235394.1"/>
    <property type="molecule type" value="Genomic_DNA"/>
</dbReference>
<gene>
    <name evidence="5" type="ORF">APLA_LOCUS6075</name>
</gene>
<dbReference type="OrthoDB" id="7761241at2759"/>
<reference evidence="5 6" key="1">
    <citation type="submission" date="2020-04" db="EMBL/GenBank/DDBJ databases">
        <authorList>
            <person name="Wallbank WR R."/>
            <person name="Pardo Diaz C."/>
            <person name="Kozak K."/>
            <person name="Martin S."/>
            <person name="Jiggins C."/>
            <person name="Moest M."/>
            <person name="Warren A I."/>
            <person name="Byers J.R.P. K."/>
            <person name="Montejo-Kovacevich G."/>
            <person name="Yen C E."/>
        </authorList>
    </citation>
    <scope>NUCLEOTIDE SEQUENCE [LARGE SCALE GENOMIC DNA]</scope>
</reference>
<evidence type="ECO:0000313" key="5">
    <source>
        <dbReference type="EMBL" id="CAB3235394.1"/>
    </source>
</evidence>
<organism evidence="5 6">
    <name type="scientific">Arctia plantaginis</name>
    <name type="common">Wood tiger moth</name>
    <name type="synonym">Phalaena plantaginis</name>
    <dbReference type="NCBI Taxonomy" id="874455"/>
    <lineage>
        <taxon>Eukaryota</taxon>
        <taxon>Metazoa</taxon>
        <taxon>Ecdysozoa</taxon>
        <taxon>Arthropoda</taxon>
        <taxon>Hexapoda</taxon>
        <taxon>Insecta</taxon>
        <taxon>Pterygota</taxon>
        <taxon>Neoptera</taxon>
        <taxon>Endopterygota</taxon>
        <taxon>Lepidoptera</taxon>
        <taxon>Glossata</taxon>
        <taxon>Ditrysia</taxon>
        <taxon>Noctuoidea</taxon>
        <taxon>Erebidae</taxon>
        <taxon>Arctiinae</taxon>
        <taxon>Arctia</taxon>
    </lineage>
</organism>
<feature type="domain" description="FLYWCH-type" evidence="4">
    <location>
        <begin position="63"/>
        <end position="122"/>
    </location>
</feature>
<dbReference type="Pfam" id="PF04500">
    <property type="entry name" value="FLYWCH"/>
    <property type="match status" value="1"/>
</dbReference>
<dbReference type="Gene3D" id="2.20.25.240">
    <property type="match status" value="1"/>
</dbReference>
<evidence type="ECO:0000256" key="1">
    <source>
        <dbReference type="ARBA" id="ARBA00022723"/>
    </source>
</evidence>
<keyword evidence="3" id="KW-0862">Zinc</keyword>
<protein>
    <recommendedName>
        <fullName evidence="4">FLYWCH-type domain-containing protein</fullName>
    </recommendedName>
</protein>
<comment type="caution">
    <text evidence="5">The sequence shown here is derived from an EMBL/GenBank/DDBJ whole genome shotgun (WGS) entry which is preliminary data.</text>
</comment>
<proteinExistence type="predicted"/>
<evidence type="ECO:0000313" key="6">
    <source>
        <dbReference type="Proteomes" id="UP000494106"/>
    </source>
</evidence>
<keyword evidence="2" id="KW-0863">Zinc-finger</keyword>
<name>A0A8S0ZUC9_ARCPL</name>
<sequence length="128" mass="14479">MYRRVRYTFSHGHLVHTSLIEALTSSHSVAIHPRTAQLPRTFLVETQPKSLVIETFLLPDIVFTTGSRGAAIISVGGYKFLKQRTTNCKTRWWCGTNVHKGCTAVLFTIGDEIVKIRNEHNHPPPQKL</sequence>
<dbReference type="AlphaFoldDB" id="A0A8S0ZUC9"/>
<keyword evidence="6" id="KW-1185">Reference proteome</keyword>
<accession>A0A8S0ZUC9</accession>
<evidence type="ECO:0000256" key="2">
    <source>
        <dbReference type="ARBA" id="ARBA00022771"/>
    </source>
</evidence>
<dbReference type="InterPro" id="IPR007588">
    <property type="entry name" value="Znf_FLYWCH"/>
</dbReference>
<keyword evidence="1" id="KW-0479">Metal-binding</keyword>
<dbReference type="GO" id="GO:0008270">
    <property type="term" value="F:zinc ion binding"/>
    <property type="evidence" value="ECO:0007669"/>
    <property type="project" value="UniProtKB-KW"/>
</dbReference>